<protein>
    <submittedName>
        <fullName evidence="2">Uncharacterized protein</fullName>
    </submittedName>
</protein>
<sequence length="306" mass="35965">MYFNDYWFFSPLIFSSSFMFTKFRLILTIVLSVYLISLAFFSQYYRSQHLNYSKSWRAVSTPLSSHWVREFRQHERKIFSQNGEDGVLIWLFANIGTVNRPPRFVEFGVSNGEECNTRFLREHLGWQGLMMDGTYEKLSIHLHRENISSKNINELLTKYKTPTILDLLSIDLDFDDYFVWKSILQENRFRARVVIIEFNYMIPANENRVVDPTQDARRWTGTDHFGAGILALAALGQAYGYTLVYGEQNGVNLFFVQKHLLVQQKVLGDVLSVEQLHVSKPITGWSHKPELDHSRSWIWNDTIWKL</sequence>
<evidence type="ECO:0000313" key="2">
    <source>
        <dbReference type="EMBL" id="CAF4126550.1"/>
    </source>
</evidence>
<dbReference type="Proteomes" id="UP000681720">
    <property type="component" value="Unassembled WGS sequence"/>
</dbReference>
<reference evidence="2" key="1">
    <citation type="submission" date="2021-02" db="EMBL/GenBank/DDBJ databases">
        <authorList>
            <person name="Nowell W R."/>
        </authorList>
    </citation>
    <scope>NUCLEOTIDE SEQUENCE</scope>
</reference>
<dbReference type="EMBL" id="CAJOBJ010008989">
    <property type="protein sequence ID" value="CAF4126550.1"/>
    <property type="molecule type" value="Genomic_DNA"/>
</dbReference>
<evidence type="ECO:0000313" key="3">
    <source>
        <dbReference type="Proteomes" id="UP000681720"/>
    </source>
</evidence>
<name>A0A8S2QQZ6_9BILA</name>
<proteinExistence type="predicted"/>
<keyword evidence="1" id="KW-0472">Membrane</keyword>
<comment type="caution">
    <text evidence="2">The sequence shown here is derived from an EMBL/GenBank/DDBJ whole genome shotgun (WGS) entry which is preliminary data.</text>
</comment>
<organism evidence="2 3">
    <name type="scientific">Rotaria magnacalcarata</name>
    <dbReference type="NCBI Taxonomy" id="392030"/>
    <lineage>
        <taxon>Eukaryota</taxon>
        <taxon>Metazoa</taxon>
        <taxon>Spiralia</taxon>
        <taxon>Gnathifera</taxon>
        <taxon>Rotifera</taxon>
        <taxon>Eurotatoria</taxon>
        <taxon>Bdelloidea</taxon>
        <taxon>Philodinida</taxon>
        <taxon>Philodinidae</taxon>
        <taxon>Rotaria</taxon>
    </lineage>
</organism>
<evidence type="ECO:0000256" key="1">
    <source>
        <dbReference type="SAM" id="Phobius"/>
    </source>
</evidence>
<dbReference type="AlphaFoldDB" id="A0A8S2QQZ6"/>
<feature type="transmembrane region" description="Helical" evidence="1">
    <location>
        <begin position="25"/>
        <end position="45"/>
    </location>
</feature>
<keyword evidence="1" id="KW-0812">Transmembrane</keyword>
<accession>A0A8S2QQZ6</accession>
<keyword evidence="1" id="KW-1133">Transmembrane helix</keyword>
<gene>
    <name evidence="2" type="ORF">GIL414_LOCUS18311</name>
</gene>